<dbReference type="GO" id="GO:0016787">
    <property type="term" value="F:hydrolase activity"/>
    <property type="evidence" value="ECO:0007669"/>
    <property type="project" value="UniProtKB-KW"/>
</dbReference>
<evidence type="ECO:0000256" key="10">
    <source>
        <dbReference type="RuleBase" id="RU003476"/>
    </source>
</evidence>
<dbReference type="PRINTS" id="PR00502">
    <property type="entry name" value="NUDIXFAMILY"/>
</dbReference>
<comment type="cofactor">
    <cofactor evidence="1">
        <name>Mg(2+)</name>
        <dbReference type="ChEBI" id="CHEBI:18420"/>
    </cofactor>
</comment>
<comment type="catalytic activity">
    <reaction evidence="9">
        <text>a 5'-end NAD(+)-phospho-ribonucleoside in mRNA + H2O = a 5'-end phospho-adenosine-phospho-ribonucleoside in mRNA + beta-nicotinamide D-ribonucleotide + 2 H(+)</text>
        <dbReference type="Rhea" id="RHEA:60876"/>
        <dbReference type="Rhea" id="RHEA-COMP:15698"/>
        <dbReference type="Rhea" id="RHEA-COMP:15719"/>
        <dbReference type="ChEBI" id="CHEBI:14649"/>
        <dbReference type="ChEBI" id="CHEBI:15377"/>
        <dbReference type="ChEBI" id="CHEBI:15378"/>
        <dbReference type="ChEBI" id="CHEBI:144029"/>
        <dbReference type="ChEBI" id="CHEBI:144051"/>
    </reaction>
    <physiologicalReaction direction="left-to-right" evidence="9">
        <dbReference type="Rhea" id="RHEA:60877"/>
    </physiologicalReaction>
</comment>
<dbReference type="Proteomes" id="UP001627408">
    <property type="component" value="Unassembled WGS sequence"/>
</dbReference>
<evidence type="ECO:0000259" key="11">
    <source>
        <dbReference type="PROSITE" id="PS51462"/>
    </source>
</evidence>
<sequence>MRHAETVTFGGSALDRAGEVRGDVDALAAAMADPDARTVLIWRGKPLINRARPAMLMRVRLDHPALAQADASPIFLGREDGAPRFAHDLSGWQPEDLDASQLGGFLDPSEQHHPAFASDEVFVELRRVMTWLSARDAEMAATAKAVFGWHTTHMFCAKCGAASDVSMGGWQRTCPACGAHHFPRTDPVVIMLITHGNSVLMGRSPGWPEGMYSLLAGFVEPGETLEAAVRREVFEEAGVRVGPVDYLSSQPWPFPASLMFGCRGQATSHDITIDPVEIEAAMWVSREEMMTIFAGEHPTILPARKGAIAHFLIENWLADTLD</sequence>
<dbReference type="InterPro" id="IPR015797">
    <property type="entry name" value="NUDIX_hydrolase-like_dom_sf"/>
</dbReference>
<gene>
    <name evidence="12" type="primary">nudC</name>
    <name evidence="12" type="ORF">ACERZ8_07985</name>
</gene>
<evidence type="ECO:0000256" key="9">
    <source>
        <dbReference type="ARBA" id="ARBA00023679"/>
    </source>
</evidence>
<evidence type="ECO:0000313" key="12">
    <source>
        <dbReference type="EMBL" id="MFL4469806.1"/>
    </source>
</evidence>
<dbReference type="NCBIfam" id="NF001299">
    <property type="entry name" value="PRK00241.1"/>
    <property type="match status" value="1"/>
</dbReference>
<organism evidence="12 13">
    <name type="scientific">Tateyamaria armeniaca</name>
    <dbReference type="NCBI Taxonomy" id="2518930"/>
    <lineage>
        <taxon>Bacteria</taxon>
        <taxon>Pseudomonadati</taxon>
        <taxon>Pseudomonadota</taxon>
        <taxon>Alphaproteobacteria</taxon>
        <taxon>Rhodobacterales</taxon>
        <taxon>Roseobacteraceae</taxon>
        <taxon>Tateyamaria</taxon>
    </lineage>
</organism>
<comment type="caution">
    <text evidence="12">The sequence shown here is derived from an EMBL/GenBank/DDBJ whole genome shotgun (WGS) entry which is preliminary data.</text>
</comment>
<evidence type="ECO:0000256" key="3">
    <source>
        <dbReference type="ARBA" id="ARBA00009595"/>
    </source>
</evidence>
<dbReference type="PROSITE" id="PS51462">
    <property type="entry name" value="NUDIX"/>
    <property type="match status" value="1"/>
</dbReference>
<protein>
    <recommendedName>
        <fullName evidence="4">NAD(+) diphosphatase</fullName>
        <ecNumber evidence="4">3.6.1.22</ecNumber>
    </recommendedName>
</protein>
<evidence type="ECO:0000256" key="5">
    <source>
        <dbReference type="ARBA" id="ARBA00022723"/>
    </source>
</evidence>
<dbReference type="Pfam" id="PF09297">
    <property type="entry name" value="Zn_ribbon_NUD"/>
    <property type="match status" value="1"/>
</dbReference>
<evidence type="ECO:0000256" key="4">
    <source>
        <dbReference type="ARBA" id="ARBA00012381"/>
    </source>
</evidence>
<dbReference type="Gene3D" id="3.90.79.20">
    <property type="match status" value="1"/>
</dbReference>
<comment type="cofactor">
    <cofactor evidence="2">
        <name>Zn(2+)</name>
        <dbReference type="ChEBI" id="CHEBI:29105"/>
    </cofactor>
</comment>
<evidence type="ECO:0000313" key="13">
    <source>
        <dbReference type="Proteomes" id="UP001627408"/>
    </source>
</evidence>
<keyword evidence="5" id="KW-0479">Metal-binding</keyword>
<dbReference type="InterPro" id="IPR000086">
    <property type="entry name" value="NUDIX_hydrolase_dom"/>
</dbReference>
<dbReference type="PANTHER" id="PTHR42904">
    <property type="entry name" value="NUDIX HYDROLASE, NUDC SUBFAMILY"/>
    <property type="match status" value="1"/>
</dbReference>
<dbReference type="Gene3D" id="3.90.79.10">
    <property type="entry name" value="Nucleoside Triphosphate Pyrophosphohydrolase"/>
    <property type="match status" value="1"/>
</dbReference>
<dbReference type="PANTHER" id="PTHR42904:SF6">
    <property type="entry name" value="NAD-CAPPED RNA HYDROLASE NUDT12"/>
    <property type="match status" value="1"/>
</dbReference>
<keyword evidence="7" id="KW-0460">Magnesium</keyword>
<dbReference type="EMBL" id="JBHDIY010000002">
    <property type="protein sequence ID" value="MFL4469806.1"/>
    <property type="molecule type" value="Genomic_DNA"/>
</dbReference>
<evidence type="ECO:0000256" key="8">
    <source>
        <dbReference type="ARBA" id="ARBA00023027"/>
    </source>
</evidence>
<dbReference type="SUPFAM" id="SSF55811">
    <property type="entry name" value="Nudix"/>
    <property type="match status" value="1"/>
</dbReference>
<keyword evidence="8" id="KW-0520">NAD</keyword>
<dbReference type="CDD" id="cd03429">
    <property type="entry name" value="NUDIX_NADH_pyrophosphatase_Nudt13"/>
    <property type="match status" value="1"/>
</dbReference>
<proteinExistence type="inferred from homology"/>
<dbReference type="InterPro" id="IPR015375">
    <property type="entry name" value="NADH_PPase-like_N"/>
</dbReference>
<accession>A0ABW8URQ5</accession>
<keyword evidence="13" id="KW-1185">Reference proteome</keyword>
<dbReference type="InterPro" id="IPR015376">
    <property type="entry name" value="Znr_NADH_PPase"/>
</dbReference>
<dbReference type="RefSeq" id="WP_407591709.1">
    <property type="nucleotide sequence ID" value="NZ_JBHDIY010000002.1"/>
</dbReference>
<name>A0ABW8URQ5_9RHOB</name>
<dbReference type="Pfam" id="PF00293">
    <property type="entry name" value="NUDIX"/>
    <property type="match status" value="1"/>
</dbReference>
<dbReference type="InterPro" id="IPR020084">
    <property type="entry name" value="NUDIX_hydrolase_CS"/>
</dbReference>
<comment type="similarity">
    <text evidence="3">Belongs to the Nudix hydrolase family. NudC subfamily.</text>
</comment>
<evidence type="ECO:0000256" key="1">
    <source>
        <dbReference type="ARBA" id="ARBA00001946"/>
    </source>
</evidence>
<dbReference type="InterPro" id="IPR020476">
    <property type="entry name" value="Nudix_hydrolase"/>
</dbReference>
<dbReference type="InterPro" id="IPR050241">
    <property type="entry name" value="NAD-cap_RNA_hydrolase_NudC"/>
</dbReference>
<evidence type="ECO:0000256" key="6">
    <source>
        <dbReference type="ARBA" id="ARBA00022801"/>
    </source>
</evidence>
<dbReference type="Pfam" id="PF09296">
    <property type="entry name" value="NUDIX-like"/>
    <property type="match status" value="1"/>
</dbReference>
<dbReference type="EC" id="3.6.1.22" evidence="4"/>
<dbReference type="InterPro" id="IPR049734">
    <property type="entry name" value="NudC-like_C"/>
</dbReference>
<evidence type="ECO:0000256" key="7">
    <source>
        <dbReference type="ARBA" id="ARBA00022842"/>
    </source>
</evidence>
<dbReference type="PROSITE" id="PS00893">
    <property type="entry name" value="NUDIX_BOX"/>
    <property type="match status" value="1"/>
</dbReference>
<reference evidence="12 13" key="1">
    <citation type="submission" date="2024-08" db="EMBL/GenBank/DDBJ databases">
        <title>Tateyamaria sp. nov., isolated from marine algae.</title>
        <authorList>
            <person name="Choi B.J."/>
            <person name="Kim J.M."/>
            <person name="Lee J.K."/>
            <person name="Choi D.G."/>
            <person name="Bayburt H."/>
            <person name="Baek J.H."/>
            <person name="Han D.M."/>
            <person name="Jeon C.O."/>
        </authorList>
    </citation>
    <scope>NUCLEOTIDE SEQUENCE [LARGE SCALE GENOMIC DNA]</scope>
    <source>
        <strain evidence="12 13">KMU-156</strain>
    </source>
</reference>
<keyword evidence="6 10" id="KW-0378">Hydrolase</keyword>
<feature type="domain" description="Nudix hydrolase" evidence="11">
    <location>
        <begin position="183"/>
        <end position="314"/>
    </location>
</feature>
<evidence type="ECO:0000256" key="2">
    <source>
        <dbReference type="ARBA" id="ARBA00001947"/>
    </source>
</evidence>